<sequence length="260" mass="28977">MEDPLGSIFSYEESPDQLRQKLIDTMVELEEARNVKNELLNMIEIANKERDQAREQLQNLKKKIVPSNNTNMFFDNNINNNLVMFHSTKANSSITESNSPSHVSSPIDAVSSPEFSNVGVDSHNNMSFFKGSISNKFDPVNDIGNAVIDSLVRGKVLPQKGKLLDAVMNAGPLIQNLVLSGPLPNWKNPPPLDSMQIPPFDIKEIDELNLFRNSTLPSSHSFGSMPIINVDGVTPSSCNNNTWKSTSNSSFKKQKHQYFL</sequence>
<accession>A0ACB0KUG5</accession>
<evidence type="ECO:0000313" key="2">
    <source>
        <dbReference type="Proteomes" id="UP001177021"/>
    </source>
</evidence>
<keyword evidence="2" id="KW-1185">Reference proteome</keyword>
<reference evidence="1" key="1">
    <citation type="submission" date="2023-10" db="EMBL/GenBank/DDBJ databases">
        <authorList>
            <person name="Rodriguez Cubillos JULIANA M."/>
            <person name="De Vega J."/>
        </authorList>
    </citation>
    <scope>NUCLEOTIDE SEQUENCE</scope>
</reference>
<comment type="caution">
    <text evidence="1">The sequence shown here is derived from an EMBL/GenBank/DDBJ whole genome shotgun (WGS) entry which is preliminary data.</text>
</comment>
<evidence type="ECO:0000313" key="1">
    <source>
        <dbReference type="EMBL" id="CAJ2660814.1"/>
    </source>
</evidence>
<dbReference type="EMBL" id="CASHSV030000311">
    <property type="protein sequence ID" value="CAJ2660814.1"/>
    <property type="molecule type" value="Genomic_DNA"/>
</dbReference>
<dbReference type="Proteomes" id="UP001177021">
    <property type="component" value="Unassembled WGS sequence"/>
</dbReference>
<name>A0ACB0KUG5_TRIPR</name>
<gene>
    <name evidence="1" type="ORF">MILVUS5_LOCUS26678</name>
</gene>
<organism evidence="1 2">
    <name type="scientific">Trifolium pratense</name>
    <name type="common">Red clover</name>
    <dbReference type="NCBI Taxonomy" id="57577"/>
    <lineage>
        <taxon>Eukaryota</taxon>
        <taxon>Viridiplantae</taxon>
        <taxon>Streptophyta</taxon>
        <taxon>Embryophyta</taxon>
        <taxon>Tracheophyta</taxon>
        <taxon>Spermatophyta</taxon>
        <taxon>Magnoliopsida</taxon>
        <taxon>eudicotyledons</taxon>
        <taxon>Gunneridae</taxon>
        <taxon>Pentapetalae</taxon>
        <taxon>rosids</taxon>
        <taxon>fabids</taxon>
        <taxon>Fabales</taxon>
        <taxon>Fabaceae</taxon>
        <taxon>Papilionoideae</taxon>
        <taxon>50 kb inversion clade</taxon>
        <taxon>NPAAA clade</taxon>
        <taxon>Hologalegina</taxon>
        <taxon>IRL clade</taxon>
        <taxon>Trifolieae</taxon>
        <taxon>Trifolium</taxon>
    </lineage>
</organism>
<protein>
    <submittedName>
        <fullName evidence="1">Uncharacterized protein</fullName>
    </submittedName>
</protein>
<proteinExistence type="predicted"/>